<proteinExistence type="predicted"/>
<reference evidence="3" key="1">
    <citation type="journal article" date="2019" name="Int. J. Syst. Evol. Microbiol.">
        <title>The Global Catalogue of Microorganisms (GCM) 10K type strain sequencing project: providing services to taxonomists for standard genome sequencing and annotation.</title>
        <authorList>
            <consortium name="The Broad Institute Genomics Platform"/>
            <consortium name="The Broad Institute Genome Sequencing Center for Infectious Disease"/>
            <person name="Wu L."/>
            <person name="Ma J."/>
        </authorList>
    </citation>
    <scope>NUCLEOTIDE SEQUENCE [LARGE SCALE GENOMIC DNA]</scope>
    <source>
        <strain evidence="3">CGMCC 1.16855</strain>
    </source>
</reference>
<keyword evidence="3" id="KW-1185">Reference proteome</keyword>
<evidence type="ECO:0000313" key="2">
    <source>
        <dbReference type="EMBL" id="MFC3000334.1"/>
    </source>
</evidence>
<evidence type="ECO:0000313" key="3">
    <source>
        <dbReference type="Proteomes" id="UP001595420"/>
    </source>
</evidence>
<gene>
    <name evidence="2" type="ORF">ACFOD3_10550</name>
</gene>
<feature type="non-terminal residue" evidence="2">
    <location>
        <position position="1"/>
    </location>
</feature>
<protein>
    <recommendedName>
        <fullName evidence="4">GcrA cell cycle regulator</fullName>
    </recommendedName>
</protein>
<evidence type="ECO:0000256" key="1">
    <source>
        <dbReference type="SAM" id="MobiDB-lite"/>
    </source>
</evidence>
<dbReference type="Proteomes" id="UP001595420">
    <property type="component" value="Unassembled WGS sequence"/>
</dbReference>
<organism evidence="2 3">
    <name type="scientific">Falsiroseomonas tokyonensis</name>
    <dbReference type="NCBI Taxonomy" id="430521"/>
    <lineage>
        <taxon>Bacteria</taxon>
        <taxon>Pseudomonadati</taxon>
        <taxon>Pseudomonadota</taxon>
        <taxon>Alphaproteobacteria</taxon>
        <taxon>Acetobacterales</taxon>
        <taxon>Roseomonadaceae</taxon>
        <taxon>Falsiroseomonas</taxon>
    </lineage>
</organism>
<dbReference type="EMBL" id="JBHRSB010000002">
    <property type="protein sequence ID" value="MFC3000334.1"/>
    <property type="molecule type" value="Genomic_DNA"/>
</dbReference>
<sequence>PDGPRPPVAALRFCGEPATAGRSYCAEHHAAAYLRPGERWNKAAPAEAEPWRRLFAKELFPSAPSPAEPKAPARRSLLTMEMAA</sequence>
<name>A0ABV7BT96_9PROT</name>
<evidence type="ECO:0008006" key="4">
    <source>
        <dbReference type="Google" id="ProtNLM"/>
    </source>
</evidence>
<comment type="caution">
    <text evidence="2">The sequence shown here is derived from an EMBL/GenBank/DDBJ whole genome shotgun (WGS) entry which is preliminary data.</text>
</comment>
<feature type="region of interest" description="Disordered" evidence="1">
    <location>
        <begin position="62"/>
        <end position="84"/>
    </location>
</feature>
<accession>A0ABV7BT96</accession>